<protein>
    <recommendedName>
        <fullName evidence="4">Helicase ATP-binding domain-containing protein</fullName>
    </recommendedName>
</protein>
<dbReference type="InterPro" id="IPR014013">
    <property type="entry name" value="Helic_SF1/SF2_ATP-bd_DinG/Rad3"/>
</dbReference>
<dbReference type="AlphaFoldDB" id="E4Z0M9"/>
<dbReference type="GO" id="GO:0005634">
    <property type="term" value="C:nucleus"/>
    <property type="evidence" value="ECO:0007669"/>
    <property type="project" value="TreeGrafter"/>
</dbReference>
<keyword evidence="1" id="KW-0547">Nucleotide-binding</keyword>
<dbReference type="GO" id="GO:0034085">
    <property type="term" value="P:establishment of sister chromatid cohesion"/>
    <property type="evidence" value="ECO:0007669"/>
    <property type="project" value="TreeGrafter"/>
</dbReference>
<dbReference type="PANTHER" id="PTHR11472:SF41">
    <property type="entry name" value="ATP-DEPENDENT DNA HELICASE DDX11-RELATED"/>
    <property type="match status" value="1"/>
</dbReference>
<keyword evidence="2" id="KW-0378">Hydrolase</keyword>
<dbReference type="Proteomes" id="UP000011014">
    <property type="component" value="Unassembled WGS sequence"/>
</dbReference>
<dbReference type="Gene3D" id="3.40.50.300">
    <property type="entry name" value="P-loop containing nucleotide triphosphate hydrolases"/>
    <property type="match status" value="1"/>
</dbReference>
<reference evidence="5" key="1">
    <citation type="journal article" date="2010" name="Science">
        <title>Plasticity of animal genome architecture unmasked by rapid evolution of a pelagic tunicate.</title>
        <authorList>
            <person name="Denoeud F."/>
            <person name="Henriet S."/>
            <person name="Mungpakdee S."/>
            <person name="Aury J.M."/>
            <person name="Da Silva C."/>
            <person name="Brinkmann H."/>
            <person name="Mikhaleva J."/>
            <person name="Olsen L.C."/>
            <person name="Jubin C."/>
            <person name="Canestro C."/>
            <person name="Bouquet J.M."/>
            <person name="Danks G."/>
            <person name="Poulain J."/>
            <person name="Campsteijn C."/>
            <person name="Adamski M."/>
            <person name="Cross I."/>
            <person name="Yadetie F."/>
            <person name="Muffato M."/>
            <person name="Louis A."/>
            <person name="Butcher S."/>
            <person name="Tsagkogeorga G."/>
            <person name="Konrad A."/>
            <person name="Singh S."/>
            <person name="Jensen M.F."/>
            <person name="Cong E.H."/>
            <person name="Eikeseth-Otteraa H."/>
            <person name="Noel B."/>
            <person name="Anthouard V."/>
            <person name="Porcel B.M."/>
            <person name="Kachouri-Lafond R."/>
            <person name="Nishino A."/>
            <person name="Ugolini M."/>
            <person name="Chourrout P."/>
            <person name="Nishida H."/>
            <person name="Aasland R."/>
            <person name="Huzurbazar S."/>
            <person name="Westhof E."/>
            <person name="Delsuc F."/>
            <person name="Lehrach H."/>
            <person name="Reinhardt R."/>
            <person name="Weissenbach J."/>
            <person name="Roy S.W."/>
            <person name="Artiguenave F."/>
            <person name="Postlethwait J.H."/>
            <person name="Manak J.R."/>
            <person name="Thompson E.M."/>
            <person name="Jaillon O."/>
            <person name="Du Pasquier L."/>
            <person name="Boudinot P."/>
            <person name="Liberles D.A."/>
            <person name="Volff J.N."/>
            <person name="Philippe H."/>
            <person name="Lenhard B."/>
            <person name="Roest Crollius H."/>
            <person name="Wincker P."/>
            <person name="Chourrout D."/>
        </authorList>
    </citation>
    <scope>NUCLEOTIDE SEQUENCE [LARGE SCALE GENOMIC DNA]</scope>
</reference>
<evidence type="ECO:0000259" key="4">
    <source>
        <dbReference type="PROSITE" id="PS51193"/>
    </source>
</evidence>
<name>E4Z0M9_OIKDI</name>
<organism evidence="5">
    <name type="scientific">Oikopleura dioica</name>
    <name type="common">Tunicate</name>
    <dbReference type="NCBI Taxonomy" id="34765"/>
    <lineage>
        <taxon>Eukaryota</taxon>
        <taxon>Metazoa</taxon>
        <taxon>Chordata</taxon>
        <taxon>Tunicata</taxon>
        <taxon>Appendicularia</taxon>
        <taxon>Copelata</taxon>
        <taxon>Oikopleuridae</taxon>
        <taxon>Oikopleura</taxon>
    </lineage>
</organism>
<accession>E4Z0M9</accession>
<keyword evidence="3" id="KW-0067">ATP-binding</keyword>
<evidence type="ECO:0000313" key="5">
    <source>
        <dbReference type="EMBL" id="CBY41257.1"/>
    </source>
</evidence>
<dbReference type="PANTHER" id="PTHR11472">
    <property type="entry name" value="DNA REPAIR DEAD HELICASE RAD3/XP-D SUBFAMILY MEMBER"/>
    <property type="match status" value="1"/>
</dbReference>
<dbReference type="GO" id="GO:0003678">
    <property type="term" value="F:DNA helicase activity"/>
    <property type="evidence" value="ECO:0007669"/>
    <property type="project" value="TreeGrafter"/>
</dbReference>
<evidence type="ECO:0000256" key="1">
    <source>
        <dbReference type="ARBA" id="ARBA00022741"/>
    </source>
</evidence>
<dbReference type="InterPro" id="IPR045028">
    <property type="entry name" value="DinG/Rad3-like"/>
</dbReference>
<dbReference type="GO" id="GO:0005524">
    <property type="term" value="F:ATP binding"/>
    <property type="evidence" value="ECO:0007669"/>
    <property type="project" value="UniProtKB-KW"/>
</dbReference>
<proteinExistence type="predicted"/>
<sequence>MKAIYTAIEDRKIGIFESPTGTGKSLSIICSAIKWLKDHRNRAQLVTQQPKVDKEEDGELDWLGVLFSKSYKMSLMFVFCEHLFNDKEIFLAILRNRKGQKIP</sequence>
<dbReference type="InterPro" id="IPR027417">
    <property type="entry name" value="P-loop_NTPase"/>
</dbReference>
<dbReference type="PROSITE" id="PS51193">
    <property type="entry name" value="HELICASE_ATP_BIND_2"/>
    <property type="match status" value="1"/>
</dbReference>
<dbReference type="EMBL" id="FN656348">
    <property type="protein sequence ID" value="CBY41257.1"/>
    <property type="molecule type" value="Genomic_DNA"/>
</dbReference>
<evidence type="ECO:0000256" key="2">
    <source>
        <dbReference type="ARBA" id="ARBA00022801"/>
    </source>
</evidence>
<dbReference type="GO" id="GO:0016787">
    <property type="term" value="F:hydrolase activity"/>
    <property type="evidence" value="ECO:0007669"/>
    <property type="project" value="UniProtKB-KW"/>
</dbReference>
<evidence type="ECO:0000256" key="3">
    <source>
        <dbReference type="ARBA" id="ARBA00022840"/>
    </source>
</evidence>
<gene>
    <name evidence="5" type="ORF">GSOID_T00023320001</name>
</gene>
<feature type="domain" description="Helicase ATP-binding" evidence="4">
    <location>
        <begin position="1"/>
        <end position="103"/>
    </location>
</feature>